<proteinExistence type="predicted"/>
<dbReference type="InterPro" id="IPR012659">
    <property type="entry name" value="CHP02444"/>
</dbReference>
<keyword evidence="2" id="KW-1185">Reference proteome</keyword>
<evidence type="ECO:0008006" key="3">
    <source>
        <dbReference type="Google" id="ProtNLM"/>
    </source>
</evidence>
<dbReference type="AlphaFoldDB" id="A0A7I7QU51"/>
<dbReference type="KEGG" id="msei:MSEDJ_39590"/>
<accession>A0A7I7QU51</accession>
<protein>
    <recommendedName>
        <fullName evidence="3">TIGR02444 family protein</fullName>
    </recommendedName>
</protein>
<dbReference type="NCBIfam" id="TIGR02444">
    <property type="entry name" value="TIGR02444 family protein"/>
    <property type="match status" value="1"/>
</dbReference>
<reference evidence="1 2" key="1">
    <citation type="journal article" date="2019" name="Emerg. Microbes Infect.">
        <title>Comprehensive subspecies identification of 175 nontuberculous mycobacteria species based on 7547 genomic profiles.</title>
        <authorList>
            <person name="Matsumoto Y."/>
            <person name="Kinjo T."/>
            <person name="Motooka D."/>
            <person name="Nabeya D."/>
            <person name="Jung N."/>
            <person name="Uechi K."/>
            <person name="Horii T."/>
            <person name="Iida T."/>
            <person name="Fujita J."/>
            <person name="Nakamura S."/>
        </authorList>
    </citation>
    <scope>NUCLEOTIDE SEQUENCE [LARGE SCALE GENOMIC DNA]</scope>
    <source>
        <strain evidence="1 2">JCM 17899</strain>
    </source>
</reference>
<evidence type="ECO:0000313" key="2">
    <source>
        <dbReference type="Proteomes" id="UP000467193"/>
    </source>
</evidence>
<dbReference type="Pfam" id="PF09523">
    <property type="entry name" value="DUF2390"/>
    <property type="match status" value="1"/>
</dbReference>
<dbReference type="Proteomes" id="UP000467193">
    <property type="component" value="Chromosome"/>
</dbReference>
<name>A0A7I7QU51_9MYCO</name>
<organism evidence="1 2">
    <name type="scientific">Mycolicibacterium sediminis</name>
    <dbReference type="NCBI Taxonomy" id="1286180"/>
    <lineage>
        <taxon>Bacteria</taxon>
        <taxon>Bacillati</taxon>
        <taxon>Actinomycetota</taxon>
        <taxon>Actinomycetes</taxon>
        <taxon>Mycobacteriales</taxon>
        <taxon>Mycobacteriaceae</taxon>
        <taxon>Mycolicibacterium</taxon>
    </lineage>
</organism>
<sequence length="180" mass="18686">MAPATCPVSDDVGFTRFVLDLYGAPGVSSACVLLQDRCAVDVNVVLLAAFVGVHGGRVPTQAELDDAAADVKPWQDEVVVPLRRVRRRLTGGPDHPPSAALRARIKDVELEAEMIELERLGVIAEGLTAVVDSPAGTTASERVTAAIVRVLGTSDPLADEQAAVDVIARAAAALGDGASR</sequence>
<gene>
    <name evidence="1" type="ORF">MSEDJ_39590</name>
</gene>
<evidence type="ECO:0000313" key="1">
    <source>
        <dbReference type="EMBL" id="BBY29863.1"/>
    </source>
</evidence>
<dbReference type="EMBL" id="AP022588">
    <property type="protein sequence ID" value="BBY29863.1"/>
    <property type="molecule type" value="Genomic_DNA"/>
</dbReference>